<protein>
    <submittedName>
        <fullName evidence="2">Uncharacterized protein</fullName>
    </submittedName>
</protein>
<sequence>MVRMLRPTSLSHAVEAAKWQEMLILSTGKGSYGSSRNFSTYTKPTPNSQLPFIPKTLQSFPFAPKPPNEINPSNQTSTSTKQAITSLSSQNSVNKPANQTRLGCYNSHNKYYPSHQCKQKSVMTLQMENQEVEGRLEENVQEQKEGEVLEAEQDITLSIHAIDGKQGQDTIRIVGNSKGNQMMILVDSGSTNSFIDEKAANALKLPVILVPKTVVTVADGRKLQSSSVRMDFKWKMDGIQF</sequence>
<dbReference type="Gene3D" id="2.40.70.10">
    <property type="entry name" value="Acid Proteases"/>
    <property type="match status" value="1"/>
</dbReference>
<gene>
    <name evidence="2" type="ORF">MANES_06G019900</name>
</gene>
<evidence type="ECO:0000313" key="2">
    <source>
        <dbReference type="EMBL" id="OAY46698.1"/>
    </source>
</evidence>
<dbReference type="EMBL" id="CM004392">
    <property type="protein sequence ID" value="OAY46698.1"/>
    <property type="molecule type" value="Genomic_DNA"/>
</dbReference>
<name>A0A2C9VM21_MANES</name>
<feature type="region of interest" description="Disordered" evidence="1">
    <location>
        <begin position="63"/>
        <end position="100"/>
    </location>
</feature>
<dbReference type="CDD" id="cd00303">
    <property type="entry name" value="retropepsin_like"/>
    <property type="match status" value="1"/>
</dbReference>
<evidence type="ECO:0000256" key="1">
    <source>
        <dbReference type="SAM" id="MobiDB-lite"/>
    </source>
</evidence>
<proteinExistence type="predicted"/>
<organism evidence="2">
    <name type="scientific">Manihot esculenta</name>
    <name type="common">Cassava</name>
    <name type="synonym">Jatropha manihot</name>
    <dbReference type="NCBI Taxonomy" id="3983"/>
    <lineage>
        <taxon>Eukaryota</taxon>
        <taxon>Viridiplantae</taxon>
        <taxon>Streptophyta</taxon>
        <taxon>Embryophyta</taxon>
        <taxon>Tracheophyta</taxon>
        <taxon>Spermatophyta</taxon>
        <taxon>Magnoliopsida</taxon>
        <taxon>eudicotyledons</taxon>
        <taxon>Gunneridae</taxon>
        <taxon>Pentapetalae</taxon>
        <taxon>rosids</taxon>
        <taxon>fabids</taxon>
        <taxon>Malpighiales</taxon>
        <taxon>Euphorbiaceae</taxon>
        <taxon>Crotonoideae</taxon>
        <taxon>Manihoteae</taxon>
        <taxon>Manihot</taxon>
    </lineage>
</organism>
<dbReference type="InterPro" id="IPR021109">
    <property type="entry name" value="Peptidase_aspartic_dom_sf"/>
</dbReference>
<dbReference type="AlphaFoldDB" id="A0A2C9VM21"/>
<reference evidence="2" key="1">
    <citation type="submission" date="2016-02" db="EMBL/GenBank/DDBJ databases">
        <title>WGS assembly of Manihot esculenta.</title>
        <authorList>
            <person name="Bredeson J.V."/>
            <person name="Prochnik S.E."/>
            <person name="Lyons J.B."/>
            <person name="Schmutz J."/>
            <person name="Grimwood J."/>
            <person name="Vrebalov J."/>
            <person name="Bart R.S."/>
            <person name="Amuge T."/>
            <person name="Ferguson M.E."/>
            <person name="Green R."/>
            <person name="Putnam N."/>
            <person name="Stites J."/>
            <person name="Rounsley S."/>
            <person name="Rokhsar D.S."/>
        </authorList>
    </citation>
    <scope>NUCLEOTIDE SEQUENCE [LARGE SCALE GENOMIC DNA]</scope>
    <source>
        <tissue evidence="2">Leaf</tissue>
    </source>
</reference>
<dbReference type="Pfam" id="PF13650">
    <property type="entry name" value="Asp_protease_2"/>
    <property type="match status" value="1"/>
</dbReference>
<feature type="compositionally biased region" description="Polar residues" evidence="1">
    <location>
        <begin position="70"/>
        <end position="100"/>
    </location>
</feature>
<accession>A0A2C9VM21</accession>